<keyword evidence="3" id="KW-1185">Reference proteome</keyword>
<feature type="region of interest" description="Disordered" evidence="1">
    <location>
        <begin position="150"/>
        <end position="170"/>
    </location>
</feature>
<reference evidence="2" key="1">
    <citation type="submission" date="2020-03" db="EMBL/GenBank/DDBJ databases">
        <authorList>
            <person name="Weist P."/>
        </authorList>
    </citation>
    <scope>NUCLEOTIDE SEQUENCE</scope>
</reference>
<proteinExistence type="predicted"/>
<evidence type="ECO:0000313" key="2">
    <source>
        <dbReference type="EMBL" id="CAB1456962.1"/>
    </source>
</evidence>
<dbReference type="Proteomes" id="UP001153269">
    <property type="component" value="Unassembled WGS sequence"/>
</dbReference>
<organism evidence="2 3">
    <name type="scientific">Pleuronectes platessa</name>
    <name type="common">European plaice</name>
    <dbReference type="NCBI Taxonomy" id="8262"/>
    <lineage>
        <taxon>Eukaryota</taxon>
        <taxon>Metazoa</taxon>
        <taxon>Chordata</taxon>
        <taxon>Craniata</taxon>
        <taxon>Vertebrata</taxon>
        <taxon>Euteleostomi</taxon>
        <taxon>Actinopterygii</taxon>
        <taxon>Neopterygii</taxon>
        <taxon>Teleostei</taxon>
        <taxon>Neoteleostei</taxon>
        <taxon>Acanthomorphata</taxon>
        <taxon>Carangaria</taxon>
        <taxon>Pleuronectiformes</taxon>
        <taxon>Pleuronectoidei</taxon>
        <taxon>Pleuronectidae</taxon>
        <taxon>Pleuronectes</taxon>
    </lineage>
</organism>
<evidence type="ECO:0000313" key="3">
    <source>
        <dbReference type="Proteomes" id="UP001153269"/>
    </source>
</evidence>
<evidence type="ECO:0000256" key="1">
    <source>
        <dbReference type="SAM" id="MobiDB-lite"/>
    </source>
</evidence>
<dbReference type="AlphaFoldDB" id="A0A9N7ZBI0"/>
<gene>
    <name evidence="2" type="ORF">PLEPLA_LOCUS44765</name>
</gene>
<protein>
    <submittedName>
        <fullName evidence="2">Uncharacterized protein</fullName>
    </submittedName>
</protein>
<comment type="caution">
    <text evidence="2">The sequence shown here is derived from an EMBL/GenBank/DDBJ whole genome shotgun (WGS) entry which is preliminary data.</text>
</comment>
<dbReference type="EMBL" id="CADEAL010004319">
    <property type="protein sequence ID" value="CAB1456962.1"/>
    <property type="molecule type" value="Genomic_DNA"/>
</dbReference>
<name>A0A9N7ZBI0_PLEPL</name>
<accession>A0A9N7ZBI0</accession>
<sequence>MAPPGGLLRNEGSRTPCTETLPRRLYLIMFKCVNLYVERTVSRASLPVGDQTQSQSEEENRTVTEDLNNTYDICCSTAKLRARDAVWYTDFHSACGRSLKEPAASLCPRRTSSCRRPESRRSAAQLVFCALKQEALERWNYQVLLGSAPPPGTGHHHRGLGSSDLQRCSS</sequence>